<dbReference type="AlphaFoldDB" id="A1ZS47"/>
<evidence type="ECO:0000256" key="1">
    <source>
        <dbReference type="SAM" id="SignalP"/>
    </source>
</evidence>
<dbReference type="Pfam" id="PF00144">
    <property type="entry name" value="Beta-lactamase"/>
    <property type="match status" value="1"/>
</dbReference>
<feature type="signal peptide" evidence="1">
    <location>
        <begin position="1"/>
        <end position="24"/>
    </location>
</feature>
<dbReference type="OrthoDB" id="9793489at2"/>
<dbReference type="PANTHER" id="PTHR46825:SF9">
    <property type="entry name" value="BETA-LACTAMASE-RELATED DOMAIN-CONTAINING PROTEIN"/>
    <property type="match status" value="1"/>
</dbReference>
<comment type="caution">
    <text evidence="3">The sequence shown here is derived from an EMBL/GenBank/DDBJ whole genome shotgun (WGS) entry which is preliminary data.</text>
</comment>
<organism evidence="3 4">
    <name type="scientific">Microscilla marina ATCC 23134</name>
    <dbReference type="NCBI Taxonomy" id="313606"/>
    <lineage>
        <taxon>Bacteria</taxon>
        <taxon>Pseudomonadati</taxon>
        <taxon>Bacteroidota</taxon>
        <taxon>Cytophagia</taxon>
        <taxon>Cytophagales</taxon>
        <taxon>Microscillaceae</taxon>
        <taxon>Microscilla</taxon>
    </lineage>
</organism>
<proteinExistence type="predicted"/>
<evidence type="ECO:0000259" key="2">
    <source>
        <dbReference type="Pfam" id="PF00144"/>
    </source>
</evidence>
<dbReference type="eggNOG" id="COG1680">
    <property type="taxonomic scope" value="Bacteria"/>
</dbReference>
<dbReference type="EMBL" id="AAWS01000030">
    <property type="protein sequence ID" value="EAY26770.1"/>
    <property type="molecule type" value="Genomic_DNA"/>
</dbReference>
<dbReference type="PANTHER" id="PTHR46825">
    <property type="entry name" value="D-ALANYL-D-ALANINE-CARBOXYPEPTIDASE/ENDOPEPTIDASE AMPH"/>
    <property type="match status" value="1"/>
</dbReference>
<evidence type="ECO:0000313" key="4">
    <source>
        <dbReference type="Proteomes" id="UP000004095"/>
    </source>
</evidence>
<dbReference type="Proteomes" id="UP000004095">
    <property type="component" value="Unassembled WGS sequence"/>
</dbReference>
<dbReference type="RefSeq" id="WP_002700266.1">
    <property type="nucleotide sequence ID" value="NZ_AAWS01000030.1"/>
</dbReference>
<protein>
    <submittedName>
        <fullName evidence="3">Beta-lactamase</fullName>
    </submittedName>
</protein>
<dbReference type="InterPro" id="IPR001466">
    <property type="entry name" value="Beta-lactam-related"/>
</dbReference>
<dbReference type="Gene3D" id="3.40.710.10">
    <property type="entry name" value="DD-peptidase/beta-lactamase superfamily"/>
    <property type="match status" value="1"/>
</dbReference>
<dbReference type="InterPro" id="IPR050491">
    <property type="entry name" value="AmpC-like"/>
</dbReference>
<dbReference type="InterPro" id="IPR012338">
    <property type="entry name" value="Beta-lactam/transpept-like"/>
</dbReference>
<feature type="domain" description="Beta-lactamase-related" evidence="2">
    <location>
        <begin position="31"/>
        <end position="340"/>
    </location>
</feature>
<feature type="chain" id="PRO_5002642407" evidence="1">
    <location>
        <begin position="25"/>
        <end position="559"/>
    </location>
</feature>
<sequence>MKKITLFNLCIFLMALFALSTLQAQNHARTIDQYLTKANQEGFSGVALVAHKGKIIFSQGYGFANREKRLAFDPNSVFDIGSITKQFTGAAIMKLEMEGKLKTSDVLTKYLPNLPAHMHKITLHHLLTHSAGLPGGIGPDEEVLGKEAYLKRLFTKKLSDSFGSFAYSNVGYSLLAMVIEQASGMEYEQFLHKKIFAPAGMTQTGYRLPTWSTKNIVVGYRNGNRWGSTHLKSHYNQGVTYHLKGNGGIMSTVLDLHKWYKAIKNNTVLSKEATQKYIAKHIKDGGGHYGYGWGTEPKPGREIVWHNGGNGFFNAFMGYYLAKDLVIIVATNYGKSADPYAHPIDRIMHGEFKTMNEKLAKRYQGAYRLPSGEKFKVRFNANSQLEVPIHQAALYQLFSGSIADKASVAATYNQKISVLGNTLLKHNYAQYAKIEHQYMLEGSEAAIASQIKRSLERREKRLGKIKAVEVLGSVARQKGKYYLSAARFAFAKGNNYVFYTWKGNRLIGVRVLNEAGMTKKFDYQGKHAFFAESNQLKIQLTTQQGKPAIRVGDKVLVKE</sequence>
<dbReference type="SUPFAM" id="SSF56601">
    <property type="entry name" value="beta-lactamase/transpeptidase-like"/>
    <property type="match status" value="1"/>
</dbReference>
<gene>
    <name evidence="3" type="ORF">M23134_00736</name>
</gene>
<keyword evidence="1" id="KW-0732">Signal</keyword>
<accession>A1ZS47</accession>
<evidence type="ECO:0000313" key="3">
    <source>
        <dbReference type="EMBL" id="EAY26770.1"/>
    </source>
</evidence>
<name>A1ZS47_MICM2</name>
<reference evidence="3 4" key="1">
    <citation type="submission" date="2007-01" db="EMBL/GenBank/DDBJ databases">
        <authorList>
            <person name="Haygood M."/>
            <person name="Podell S."/>
            <person name="Anderson C."/>
            <person name="Hopkinson B."/>
            <person name="Roe K."/>
            <person name="Barbeau K."/>
            <person name="Gaasterland T."/>
            <person name="Ferriera S."/>
            <person name="Johnson J."/>
            <person name="Kravitz S."/>
            <person name="Beeson K."/>
            <person name="Sutton G."/>
            <person name="Rogers Y.-H."/>
            <person name="Friedman R."/>
            <person name="Frazier M."/>
            <person name="Venter J.C."/>
        </authorList>
    </citation>
    <scope>NUCLEOTIDE SEQUENCE [LARGE SCALE GENOMIC DNA]</scope>
    <source>
        <strain evidence="3 4">ATCC 23134</strain>
    </source>
</reference>
<keyword evidence="4" id="KW-1185">Reference proteome</keyword>